<evidence type="ECO:0000313" key="6">
    <source>
        <dbReference type="EMBL" id="KGD65545.1"/>
    </source>
</evidence>
<evidence type="ECO:0000256" key="4">
    <source>
        <dbReference type="SAM" id="MobiDB-lite"/>
    </source>
</evidence>
<evidence type="ECO:0000256" key="3">
    <source>
        <dbReference type="PROSITE-ProRule" id="PRU00339"/>
    </source>
</evidence>
<comment type="caution">
    <text evidence="6">The sequence shown here is derived from an EMBL/GenBank/DDBJ whole genome shotgun (WGS) entry which is preliminary data.</text>
</comment>
<dbReference type="OrthoDB" id="9766710at2"/>
<protein>
    <recommendedName>
        <fullName evidence="8">TPR domain-containing protein</fullName>
    </recommendedName>
</protein>
<dbReference type="eggNOG" id="COG0457">
    <property type="taxonomic scope" value="Bacteria"/>
</dbReference>
<evidence type="ECO:0000313" key="7">
    <source>
        <dbReference type="Proteomes" id="UP000029444"/>
    </source>
</evidence>
<keyword evidence="5" id="KW-0732">Signal</keyword>
<dbReference type="InterPro" id="IPR011990">
    <property type="entry name" value="TPR-like_helical_dom_sf"/>
</dbReference>
<dbReference type="InterPro" id="IPR019734">
    <property type="entry name" value="TPR_rpt"/>
</dbReference>
<dbReference type="PROSITE" id="PS50005">
    <property type="entry name" value="TPR"/>
    <property type="match status" value="2"/>
</dbReference>
<name>A0A095USP3_9GAMM</name>
<feature type="repeat" description="TPR" evidence="3">
    <location>
        <begin position="218"/>
        <end position="251"/>
    </location>
</feature>
<keyword evidence="7" id="KW-1185">Reference proteome</keyword>
<dbReference type="Gene3D" id="1.25.40.10">
    <property type="entry name" value="Tetratricopeptide repeat domain"/>
    <property type="match status" value="2"/>
</dbReference>
<dbReference type="SMART" id="SM00028">
    <property type="entry name" value="TPR"/>
    <property type="match status" value="6"/>
</dbReference>
<keyword evidence="2 3" id="KW-0802">TPR repeat</keyword>
<feature type="region of interest" description="Disordered" evidence="4">
    <location>
        <begin position="23"/>
        <end position="43"/>
    </location>
</feature>
<dbReference type="Pfam" id="PF13432">
    <property type="entry name" value="TPR_16"/>
    <property type="match status" value="2"/>
</dbReference>
<organism evidence="6 7">
    <name type="scientific">Alcanivorax nanhaiticus</name>
    <dbReference type="NCBI Taxonomy" id="1177154"/>
    <lineage>
        <taxon>Bacteria</taxon>
        <taxon>Pseudomonadati</taxon>
        <taxon>Pseudomonadota</taxon>
        <taxon>Gammaproteobacteria</taxon>
        <taxon>Oceanospirillales</taxon>
        <taxon>Alcanivoracaceae</taxon>
        <taxon>Alcanivorax</taxon>
    </lineage>
</organism>
<dbReference type="RefSeq" id="WP_035231730.1">
    <property type="nucleotide sequence ID" value="NZ_ARXV01000004.1"/>
</dbReference>
<feature type="signal peptide" evidence="5">
    <location>
        <begin position="1"/>
        <end position="23"/>
    </location>
</feature>
<keyword evidence="1" id="KW-0677">Repeat</keyword>
<dbReference type="PROSITE" id="PS51257">
    <property type="entry name" value="PROKAR_LIPOPROTEIN"/>
    <property type="match status" value="1"/>
</dbReference>
<evidence type="ECO:0000256" key="5">
    <source>
        <dbReference type="SAM" id="SignalP"/>
    </source>
</evidence>
<dbReference type="EMBL" id="ARXV01000004">
    <property type="protein sequence ID" value="KGD65545.1"/>
    <property type="molecule type" value="Genomic_DNA"/>
</dbReference>
<evidence type="ECO:0000256" key="1">
    <source>
        <dbReference type="ARBA" id="ARBA00022737"/>
    </source>
</evidence>
<dbReference type="SUPFAM" id="SSF48452">
    <property type="entry name" value="TPR-like"/>
    <property type="match status" value="3"/>
</dbReference>
<evidence type="ECO:0008006" key="8">
    <source>
        <dbReference type="Google" id="ProtNLM"/>
    </source>
</evidence>
<evidence type="ECO:0000256" key="2">
    <source>
        <dbReference type="ARBA" id="ARBA00022803"/>
    </source>
</evidence>
<dbReference type="InterPro" id="IPR051012">
    <property type="entry name" value="CellSynth/LPSAsmb/PSIAsmb"/>
</dbReference>
<dbReference type="PANTHER" id="PTHR45586">
    <property type="entry name" value="TPR REPEAT-CONTAINING PROTEIN PA4667"/>
    <property type="match status" value="1"/>
</dbReference>
<feature type="repeat" description="TPR" evidence="3">
    <location>
        <begin position="387"/>
        <end position="420"/>
    </location>
</feature>
<reference evidence="6 7" key="1">
    <citation type="submission" date="2012-09" db="EMBL/GenBank/DDBJ databases">
        <title>Genome Sequence of alkane-degrading Bacterium Alcanivorax sp. 19-m-6.</title>
        <authorList>
            <person name="Lai Q."/>
            <person name="Shao Z."/>
        </authorList>
    </citation>
    <scope>NUCLEOTIDE SEQUENCE [LARGE SCALE GENOMIC DNA]</scope>
    <source>
        <strain evidence="6 7">19-m-6</strain>
    </source>
</reference>
<sequence length="570" mass="63625">MTRLFYLPLCGLLLLQGCTTQPAAPESATPAPVQTEAAEAPPPAYDSNTLADLLVAEVAAQRQAYGVTLGYYTEAAKTTGDTRVLSQASQLAHYLEDHHQALLLSQQWLEQDSENEEALQLAILSEIRLGNTEAATRYLDTLLGAHGEQALGRLVAQARGLDAEGNLQLVQALAQLTDQYPEQAPLWYARALWQEREGNLQAALEADEQALKRMPRHEDALLLKAQLLFKLGEHKQALRHLKKLVRKYPDSRRARITYVRMLLASGEVKQAEKQLRIMAERNPDDLDLKFSLALLALEAGATNTAREQLQELLSLNYRPDDVHLYLAQGEEQQNQLEAAIDHYLKVRGPQAIRARVQAARLMVRQGQSEQAHALLSGLRQQHPEMATSLTLSEAEMYHSNGDSEAALTLLNEALESSPDNTELRYSRAMMAEKNGDLAQLEADLKHILSINPDDASALNALGYTLANRTPRLDEAHDYVSRALALSPDDPAILDSMGWVLYRQGKLKEARNYLRRAYEKFPDPEVAAHYGEVLWVLGAQNQAREIWRDTLNSNPDAPHVRETMERLGARL</sequence>
<dbReference type="Pfam" id="PF14559">
    <property type="entry name" value="TPR_19"/>
    <property type="match status" value="2"/>
</dbReference>
<feature type="chain" id="PRO_5001910387" description="TPR domain-containing protein" evidence="5">
    <location>
        <begin position="24"/>
        <end position="570"/>
    </location>
</feature>
<dbReference type="AlphaFoldDB" id="A0A095USP3"/>
<dbReference type="Proteomes" id="UP000029444">
    <property type="component" value="Unassembled WGS sequence"/>
</dbReference>
<dbReference type="PATRIC" id="fig|1177154.3.peg.1466"/>
<gene>
    <name evidence="6" type="ORF">Y5S_01438</name>
</gene>
<dbReference type="STRING" id="1177154.Y5S_01438"/>
<dbReference type="PANTHER" id="PTHR45586:SF1">
    <property type="entry name" value="LIPOPOLYSACCHARIDE ASSEMBLY PROTEIN B"/>
    <property type="match status" value="1"/>
</dbReference>
<proteinExistence type="predicted"/>
<accession>A0A095USP3</accession>